<dbReference type="PANTHER" id="PTHR11409">
    <property type="entry name" value="ADENOSINE DEAMINASE"/>
    <property type="match status" value="1"/>
</dbReference>
<evidence type="ECO:0000313" key="10">
    <source>
        <dbReference type="Proteomes" id="UP000605846"/>
    </source>
</evidence>
<feature type="domain" description="Adenosine deaminase" evidence="8">
    <location>
        <begin position="16"/>
        <end position="321"/>
    </location>
</feature>
<comment type="similarity">
    <text evidence="2">Belongs to the metallo-dependent hydrolases superfamily. Adenosine and AMP deaminases family.</text>
</comment>
<accession>A0A8H7ES99</accession>
<dbReference type="InterPro" id="IPR001365">
    <property type="entry name" value="A_deaminase_dom"/>
</dbReference>
<dbReference type="CDD" id="cd00443">
    <property type="entry name" value="ADA_AMPD"/>
    <property type="match status" value="1"/>
</dbReference>
<dbReference type="InterPro" id="IPR006330">
    <property type="entry name" value="Ado/ade_deaminase"/>
</dbReference>
<dbReference type="GO" id="GO:0006154">
    <property type="term" value="P:adenosine catabolic process"/>
    <property type="evidence" value="ECO:0007669"/>
    <property type="project" value="TreeGrafter"/>
</dbReference>
<name>A0A8H7ES99_9FUNG</name>
<keyword evidence="4" id="KW-0378">Hydrolase</keyword>
<dbReference type="GO" id="GO:0004000">
    <property type="term" value="F:adenosine deaminase activity"/>
    <property type="evidence" value="ECO:0007669"/>
    <property type="project" value="TreeGrafter"/>
</dbReference>
<comment type="cofactor">
    <cofactor evidence="1">
        <name>Zn(2+)</name>
        <dbReference type="ChEBI" id="CHEBI:29105"/>
    </cofactor>
</comment>
<evidence type="ECO:0000256" key="6">
    <source>
        <dbReference type="ARBA" id="ARBA00023080"/>
    </source>
</evidence>
<dbReference type="Gene3D" id="3.20.20.140">
    <property type="entry name" value="Metal-dependent hydrolases"/>
    <property type="match status" value="1"/>
</dbReference>
<dbReference type="Pfam" id="PF00962">
    <property type="entry name" value="A_deaminase"/>
    <property type="match status" value="1"/>
</dbReference>
<dbReference type="Proteomes" id="UP000605846">
    <property type="component" value="Unassembled WGS sequence"/>
</dbReference>
<evidence type="ECO:0000259" key="8">
    <source>
        <dbReference type="Pfam" id="PF00962"/>
    </source>
</evidence>
<dbReference type="PANTHER" id="PTHR11409:SF42">
    <property type="entry name" value="ADENOSINE DEAMINASE-LIKE PROTEIN"/>
    <property type="match status" value="1"/>
</dbReference>
<evidence type="ECO:0000256" key="4">
    <source>
        <dbReference type="ARBA" id="ARBA00022801"/>
    </source>
</evidence>
<evidence type="ECO:0000256" key="5">
    <source>
        <dbReference type="ARBA" id="ARBA00022833"/>
    </source>
</evidence>
<sequence length="334" mass="38290">MEMVDENLTDFCVKLPKVELHAHINGSISSNTMRALVARKPNIHPSLAQFRIPDSMSKLDEFFDLFKFIYQLTDDEESMRIATNHVIDEFAKDGVRYLELRTTPRMTKKSYLAAVLSAVNAHRDNIIVRLIVAIDRRNSLEEAQEAVDLALQFRSQGVVGMDLCGDVLAGSFDELKPAFLRAKAEGFKLTLHFNEVEQNIPEAPSLLSVHPNRLGHATLLDDTLRKTIYDNRIPIEICMSSNIISKTVATFEEHHVKDLLVENHPFVLCTDDKGVFFSDLSNEYFIAAKTFKMTRQQLYEASFQTIDAIFESETIKNQLKNDWLAWREKHQHEF</sequence>
<protein>
    <recommendedName>
        <fullName evidence="8">Adenosine deaminase domain-containing protein</fullName>
    </recommendedName>
</protein>
<dbReference type="GO" id="GO:0046872">
    <property type="term" value="F:metal ion binding"/>
    <property type="evidence" value="ECO:0007669"/>
    <property type="project" value="UniProtKB-KW"/>
</dbReference>
<keyword evidence="6" id="KW-0546">Nucleotide metabolism</keyword>
<keyword evidence="5" id="KW-0862">Zinc</keyword>
<organism evidence="9 10">
    <name type="scientific">Apophysomyces ossiformis</name>
    <dbReference type="NCBI Taxonomy" id="679940"/>
    <lineage>
        <taxon>Eukaryota</taxon>
        <taxon>Fungi</taxon>
        <taxon>Fungi incertae sedis</taxon>
        <taxon>Mucoromycota</taxon>
        <taxon>Mucoromycotina</taxon>
        <taxon>Mucoromycetes</taxon>
        <taxon>Mucorales</taxon>
        <taxon>Mucorineae</taxon>
        <taxon>Mucoraceae</taxon>
        <taxon>Apophysomyces</taxon>
    </lineage>
</organism>
<dbReference type="GO" id="GO:0046103">
    <property type="term" value="P:inosine biosynthetic process"/>
    <property type="evidence" value="ECO:0007669"/>
    <property type="project" value="TreeGrafter"/>
</dbReference>
<evidence type="ECO:0000313" key="9">
    <source>
        <dbReference type="EMBL" id="KAF7730035.1"/>
    </source>
</evidence>
<dbReference type="GO" id="GO:0009117">
    <property type="term" value="P:nucleotide metabolic process"/>
    <property type="evidence" value="ECO:0007669"/>
    <property type="project" value="UniProtKB-KW"/>
</dbReference>
<evidence type="ECO:0000256" key="7">
    <source>
        <dbReference type="ARBA" id="ARBA00048787"/>
    </source>
</evidence>
<gene>
    <name evidence="9" type="ORF">EC973_002980</name>
</gene>
<dbReference type="AlphaFoldDB" id="A0A8H7ES99"/>
<evidence type="ECO:0000256" key="2">
    <source>
        <dbReference type="ARBA" id="ARBA00006676"/>
    </source>
</evidence>
<reference evidence="9" key="1">
    <citation type="submission" date="2020-01" db="EMBL/GenBank/DDBJ databases">
        <title>Genome Sequencing of Three Apophysomyces-Like Fungal Strains Confirms a Novel Fungal Genus in the Mucoromycota with divergent Burkholderia-like Endosymbiotic Bacteria.</title>
        <authorList>
            <person name="Stajich J.E."/>
            <person name="Macias A.M."/>
            <person name="Carter-House D."/>
            <person name="Lovett B."/>
            <person name="Kasson L.R."/>
            <person name="Berry K."/>
            <person name="Grigoriev I."/>
            <person name="Chang Y."/>
            <person name="Spatafora J."/>
            <person name="Kasson M.T."/>
        </authorList>
    </citation>
    <scope>NUCLEOTIDE SEQUENCE</scope>
    <source>
        <strain evidence="9">NRRL A-21654</strain>
    </source>
</reference>
<proteinExistence type="inferred from homology"/>
<evidence type="ECO:0000256" key="1">
    <source>
        <dbReference type="ARBA" id="ARBA00001947"/>
    </source>
</evidence>
<keyword evidence="3" id="KW-0479">Metal-binding</keyword>
<keyword evidence="10" id="KW-1185">Reference proteome</keyword>
<dbReference type="EMBL" id="JABAYA010000019">
    <property type="protein sequence ID" value="KAF7730035.1"/>
    <property type="molecule type" value="Genomic_DNA"/>
</dbReference>
<dbReference type="SUPFAM" id="SSF51556">
    <property type="entry name" value="Metallo-dependent hydrolases"/>
    <property type="match status" value="1"/>
</dbReference>
<dbReference type="OrthoDB" id="272271at2759"/>
<comment type="caution">
    <text evidence="9">The sequence shown here is derived from an EMBL/GenBank/DDBJ whole genome shotgun (WGS) entry which is preliminary data.</text>
</comment>
<comment type="catalytic activity">
    <reaction evidence="7">
        <text>N(6)-methyl-AMP + H2O + H(+) = IMP + methylamine</text>
        <dbReference type="Rhea" id="RHEA:16001"/>
        <dbReference type="ChEBI" id="CHEBI:15377"/>
        <dbReference type="ChEBI" id="CHEBI:15378"/>
        <dbReference type="ChEBI" id="CHEBI:58053"/>
        <dbReference type="ChEBI" id="CHEBI:59338"/>
        <dbReference type="ChEBI" id="CHEBI:144842"/>
    </reaction>
    <physiologicalReaction direction="left-to-right" evidence="7">
        <dbReference type="Rhea" id="RHEA:16002"/>
    </physiologicalReaction>
</comment>
<dbReference type="InterPro" id="IPR032466">
    <property type="entry name" value="Metal_Hydrolase"/>
</dbReference>
<evidence type="ECO:0000256" key="3">
    <source>
        <dbReference type="ARBA" id="ARBA00022723"/>
    </source>
</evidence>